<comment type="function">
    <text evidence="3">Catalyzes the formation of 4-diphosphocytidyl-2-C-methyl-D-erythritol from CTP and 2-C-methyl-D-erythritol 4-phosphate (MEP).</text>
</comment>
<accession>A0A173W8Y1</accession>
<dbReference type="SUPFAM" id="SSF53448">
    <property type="entry name" value="Nucleotide-diphospho-sugar transferases"/>
    <property type="match status" value="1"/>
</dbReference>
<dbReference type="GO" id="GO:0050518">
    <property type="term" value="F:2-C-methyl-D-erythritol 4-phosphate cytidylyltransferase activity"/>
    <property type="evidence" value="ECO:0007669"/>
    <property type="project" value="UniProtKB-UniRule"/>
</dbReference>
<dbReference type="EC" id="2.7.7.60" evidence="3"/>
<dbReference type="InterPro" id="IPR029044">
    <property type="entry name" value="Nucleotide-diphossugar_trans"/>
</dbReference>
<feature type="site" description="Positions MEP for the nucleophilic attack" evidence="3">
    <location>
        <position position="158"/>
    </location>
</feature>
<evidence type="ECO:0000256" key="2">
    <source>
        <dbReference type="ARBA" id="ARBA00022695"/>
    </source>
</evidence>
<dbReference type="NCBIfam" id="TIGR00453">
    <property type="entry name" value="ispD"/>
    <property type="match status" value="1"/>
</dbReference>
<keyword evidence="1 3" id="KW-0808">Transferase</keyword>
<dbReference type="Pfam" id="PF01128">
    <property type="entry name" value="IspD"/>
    <property type="match status" value="1"/>
</dbReference>
<evidence type="ECO:0000256" key="1">
    <source>
        <dbReference type="ARBA" id="ARBA00022679"/>
    </source>
</evidence>
<sequence length="242" mass="25973">MAPVCAVVVAGGSGQRFGNPGGKQLVNVAGRPLMSWSIRAFDRSDKVGHIVVVCPAERRAEMRRLAIDPFDYDTPISFADAGDTRQDSTRAGVHAVPAGFEYVAIHDGARPLITTEAIDHAIDVLVSDRALDGVVCGQPAIDTLKIVDGDNIVETPPRELYWAAQTPQIFSVDAMKRAHAAAIAEGFIGTDDSSLVERMGGRVRCVQSPRDNLKVTVPEDLRPVTAILLGRMAEGEDLPHVQ</sequence>
<evidence type="ECO:0000256" key="3">
    <source>
        <dbReference type="HAMAP-Rule" id="MF_00108"/>
    </source>
</evidence>
<comment type="catalytic activity">
    <reaction evidence="3">
        <text>2-C-methyl-D-erythritol 4-phosphate + CTP + H(+) = 4-CDP-2-C-methyl-D-erythritol + diphosphate</text>
        <dbReference type="Rhea" id="RHEA:13429"/>
        <dbReference type="ChEBI" id="CHEBI:15378"/>
        <dbReference type="ChEBI" id="CHEBI:33019"/>
        <dbReference type="ChEBI" id="CHEBI:37563"/>
        <dbReference type="ChEBI" id="CHEBI:57823"/>
        <dbReference type="ChEBI" id="CHEBI:58262"/>
        <dbReference type="EC" id="2.7.7.60"/>
    </reaction>
</comment>
<comment type="similarity">
    <text evidence="3">Belongs to the IspD/TarI cytidylyltransferase family. IspD subfamily.</text>
</comment>
<dbReference type="Proteomes" id="UP000095454">
    <property type="component" value="Unassembled WGS sequence"/>
</dbReference>
<dbReference type="Proteomes" id="UP000368032">
    <property type="component" value="Unassembled WGS sequence"/>
</dbReference>
<feature type="site" description="Transition state stabilizer" evidence="3">
    <location>
        <position position="16"/>
    </location>
</feature>
<dbReference type="PANTHER" id="PTHR32125">
    <property type="entry name" value="2-C-METHYL-D-ERYTHRITOL 4-PHOSPHATE CYTIDYLYLTRANSFERASE, CHLOROPLASTIC"/>
    <property type="match status" value="1"/>
</dbReference>
<gene>
    <name evidence="3 5" type="primary">ispD</name>
    <name evidence="5" type="ORF">CKJAJONC_00821</name>
    <name evidence="4" type="ORF">ERS852514_00251</name>
</gene>
<dbReference type="EMBL" id="CZAQ01000002">
    <property type="protein sequence ID" value="CUO83907.1"/>
    <property type="molecule type" value="Genomic_DNA"/>
</dbReference>
<dbReference type="FunFam" id="3.90.550.10:FF:000003">
    <property type="entry name" value="2-C-methyl-D-erythritol 4-phosphate cytidylyltransferase"/>
    <property type="match status" value="1"/>
</dbReference>
<keyword evidence="2 3" id="KW-0548">Nucleotidyltransferase</keyword>
<dbReference type="AlphaFoldDB" id="A0A173W8Y1"/>
<evidence type="ECO:0000313" key="7">
    <source>
        <dbReference type="Proteomes" id="UP000368032"/>
    </source>
</evidence>
<dbReference type="InterPro" id="IPR050088">
    <property type="entry name" value="IspD/TarI_cytidylyltransf_bact"/>
</dbReference>
<reference evidence="4 6" key="1">
    <citation type="submission" date="2015-09" db="EMBL/GenBank/DDBJ databases">
        <authorList>
            <consortium name="Pathogen Informatics"/>
        </authorList>
    </citation>
    <scope>NUCLEOTIDE SEQUENCE [LARGE SCALE GENOMIC DNA]</scope>
    <source>
        <strain evidence="4 6">2789STDY5834902</strain>
    </source>
</reference>
<dbReference type="STRING" id="74426.ERS852399_00092"/>
<dbReference type="CDD" id="cd02516">
    <property type="entry name" value="CDP-ME_synthetase"/>
    <property type="match status" value="1"/>
</dbReference>
<comment type="pathway">
    <text evidence="3">Isoprenoid biosynthesis; isopentenyl diphosphate biosynthesis via DXP pathway; isopentenyl diphosphate from 1-deoxy-D-xylulose 5-phosphate: step 2/6.</text>
</comment>
<evidence type="ECO:0000313" key="6">
    <source>
        <dbReference type="Proteomes" id="UP000095454"/>
    </source>
</evidence>
<dbReference type="GO" id="GO:0019288">
    <property type="term" value="P:isopentenyl diphosphate biosynthetic process, methylerythritol 4-phosphate pathway"/>
    <property type="evidence" value="ECO:0007669"/>
    <property type="project" value="UniProtKB-UniRule"/>
</dbReference>
<dbReference type="EMBL" id="CABWIF010000057">
    <property type="protein sequence ID" value="VWM04196.1"/>
    <property type="molecule type" value="Genomic_DNA"/>
</dbReference>
<dbReference type="UniPathway" id="UPA00056">
    <property type="reaction ID" value="UER00093"/>
</dbReference>
<evidence type="ECO:0000313" key="5">
    <source>
        <dbReference type="EMBL" id="VWM04196.1"/>
    </source>
</evidence>
<dbReference type="HAMAP" id="MF_00108">
    <property type="entry name" value="IspD"/>
    <property type="match status" value="1"/>
</dbReference>
<name>A0A173W8Y1_9ACTN</name>
<dbReference type="InterPro" id="IPR034683">
    <property type="entry name" value="IspD/TarI"/>
</dbReference>
<feature type="site" description="Transition state stabilizer" evidence="3">
    <location>
        <position position="23"/>
    </location>
</feature>
<reference evidence="5 7" key="2">
    <citation type="submission" date="2019-10" db="EMBL/GenBank/DDBJ databases">
        <authorList>
            <person name="Wolf R A."/>
        </authorList>
    </citation>
    <scope>NUCLEOTIDE SEQUENCE [LARGE SCALE GENOMIC DNA]</scope>
    <source>
        <strain evidence="5">Collinsella_aerofaciens_DSM_13712</strain>
    </source>
</reference>
<dbReference type="RefSeq" id="WP_035137545.1">
    <property type="nucleotide sequence ID" value="NZ_CABIXX010000002.1"/>
</dbReference>
<keyword evidence="3" id="KW-0414">Isoprene biosynthesis</keyword>
<protein>
    <recommendedName>
        <fullName evidence="3">2-C-methyl-D-erythritol 4-phosphate cytidylyltransferase</fullName>
        <ecNumber evidence="3">2.7.7.60</ecNumber>
    </recommendedName>
    <alternativeName>
        <fullName evidence="3">4-diphosphocytidyl-2C-methyl-D-erythritol synthase</fullName>
    </alternativeName>
    <alternativeName>
        <fullName evidence="3">MEP cytidylyltransferase</fullName>
        <shortName evidence="3">MCT</shortName>
    </alternativeName>
</protein>
<evidence type="ECO:0000313" key="4">
    <source>
        <dbReference type="EMBL" id="CUO83907.1"/>
    </source>
</evidence>
<dbReference type="PANTHER" id="PTHR32125:SF4">
    <property type="entry name" value="2-C-METHYL-D-ERYTHRITOL 4-PHOSPHATE CYTIDYLYLTRANSFERASE, CHLOROPLASTIC"/>
    <property type="match status" value="1"/>
</dbReference>
<dbReference type="Gene3D" id="3.90.550.10">
    <property type="entry name" value="Spore Coat Polysaccharide Biosynthesis Protein SpsA, Chain A"/>
    <property type="match status" value="1"/>
</dbReference>
<organism evidence="5 7">
    <name type="scientific">Collinsella aerofaciens</name>
    <dbReference type="NCBI Taxonomy" id="74426"/>
    <lineage>
        <taxon>Bacteria</taxon>
        <taxon>Bacillati</taxon>
        <taxon>Actinomycetota</taxon>
        <taxon>Coriobacteriia</taxon>
        <taxon>Coriobacteriales</taxon>
        <taxon>Coriobacteriaceae</taxon>
        <taxon>Collinsella</taxon>
    </lineage>
</organism>
<dbReference type="InterPro" id="IPR001228">
    <property type="entry name" value="IspD"/>
</dbReference>
<dbReference type="PaxDb" id="74426-ERS852399_00092"/>
<proteinExistence type="inferred from homology"/>
<feature type="site" description="Positions MEP for the nucleophilic attack" evidence="3">
    <location>
        <position position="214"/>
    </location>
</feature>